<reference evidence="5" key="1">
    <citation type="submission" date="2021-11" db="EMBL/GenBank/DDBJ databases">
        <title>A Novel Adlercreutzia Species, isolated from a Allomyrina dichotoma larva feces.</title>
        <authorList>
            <person name="Suh M.K."/>
        </authorList>
    </citation>
    <scope>NUCLEOTIDE SEQUENCE</scope>
    <source>
        <strain evidence="5">JBNU-10</strain>
    </source>
</reference>
<evidence type="ECO:0000313" key="6">
    <source>
        <dbReference type="Proteomes" id="UP001430755"/>
    </source>
</evidence>
<name>A0ABS9WH63_9ACTN</name>
<evidence type="ECO:0000256" key="1">
    <source>
        <dbReference type="ARBA" id="ARBA00009184"/>
    </source>
</evidence>
<keyword evidence="4" id="KW-0460">Magnesium</keyword>
<dbReference type="EMBL" id="JAJMLW010000002">
    <property type="protein sequence ID" value="MCI2242181.1"/>
    <property type="molecule type" value="Genomic_DNA"/>
</dbReference>
<evidence type="ECO:0000256" key="2">
    <source>
        <dbReference type="ARBA" id="ARBA00022723"/>
    </source>
</evidence>
<accession>A0ABS9WH63</accession>
<keyword evidence="3 5" id="KW-0378">Hydrolase</keyword>
<comment type="similarity">
    <text evidence="1">Belongs to the HAD-like hydrolase superfamily. SerB family.</text>
</comment>
<dbReference type="PANTHER" id="PTHR43344">
    <property type="entry name" value="PHOSPHOSERINE PHOSPHATASE"/>
    <property type="match status" value="1"/>
</dbReference>
<evidence type="ECO:0000256" key="4">
    <source>
        <dbReference type="ARBA" id="ARBA00022842"/>
    </source>
</evidence>
<dbReference type="SUPFAM" id="SSF56784">
    <property type="entry name" value="HAD-like"/>
    <property type="match status" value="1"/>
</dbReference>
<comment type="caution">
    <text evidence="5">The sequence shown here is derived from an EMBL/GenBank/DDBJ whole genome shotgun (WGS) entry which is preliminary data.</text>
</comment>
<keyword evidence="6" id="KW-1185">Reference proteome</keyword>
<dbReference type="RefSeq" id="WP_242165138.1">
    <property type="nucleotide sequence ID" value="NZ_JAJMLW010000002.1"/>
</dbReference>
<organism evidence="5 6">
    <name type="scientific">Adlercreutzia faecimuris</name>
    <dbReference type="NCBI Taxonomy" id="2897341"/>
    <lineage>
        <taxon>Bacteria</taxon>
        <taxon>Bacillati</taxon>
        <taxon>Actinomycetota</taxon>
        <taxon>Coriobacteriia</taxon>
        <taxon>Eggerthellales</taxon>
        <taxon>Eggerthellaceae</taxon>
        <taxon>Adlercreutzia</taxon>
    </lineage>
</organism>
<dbReference type="Proteomes" id="UP001430755">
    <property type="component" value="Unassembled WGS sequence"/>
</dbReference>
<keyword evidence="2" id="KW-0479">Metal-binding</keyword>
<dbReference type="Gene3D" id="1.20.1440.100">
    <property type="entry name" value="SG protein - dephosphorylation function"/>
    <property type="match status" value="1"/>
</dbReference>
<dbReference type="InterPro" id="IPR036412">
    <property type="entry name" value="HAD-like_sf"/>
</dbReference>
<dbReference type="Gene3D" id="3.40.50.1000">
    <property type="entry name" value="HAD superfamily/HAD-like"/>
    <property type="match status" value="1"/>
</dbReference>
<proteinExistence type="inferred from homology"/>
<gene>
    <name evidence="5" type="ORF">LPT13_07430</name>
</gene>
<dbReference type="InterPro" id="IPR006385">
    <property type="entry name" value="HAD_hydro_SerB1"/>
</dbReference>
<dbReference type="NCBIfam" id="TIGR01490">
    <property type="entry name" value="HAD-SF-IB-hyp1"/>
    <property type="match status" value="1"/>
</dbReference>
<dbReference type="NCBIfam" id="TIGR01488">
    <property type="entry name" value="HAD-SF-IB"/>
    <property type="match status" value="1"/>
</dbReference>
<dbReference type="GO" id="GO:0016787">
    <property type="term" value="F:hydrolase activity"/>
    <property type="evidence" value="ECO:0007669"/>
    <property type="project" value="UniProtKB-KW"/>
</dbReference>
<protein>
    <submittedName>
        <fullName evidence="5">HAD-IB family hydrolase</fullName>
    </submittedName>
</protein>
<dbReference type="InterPro" id="IPR023214">
    <property type="entry name" value="HAD_sf"/>
</dbReference>
<evidence type="ECO:0000313" key="5">
    <source>
        <dbReference type="EMBL" id="MCI2242181.1"/>
    </source>
</evidence>
<dbReference type="Pfam" id="PF12710">
    <property type="entry name" value="HAD"/>
    <property type="match status" value="1"/>
</dbReference>
<dbReference type="InterPro" id="IPR050582">
    <property type="entry name" value="HAD-like_SerB"/>
</dbReference>
<evidence type="ECO:0000256" key="3">
    <source>
        <dbReference type="ARBA" id="ARBA00022801"/>
    </source>
</evidence>
<dbReference type="PANTHER" id="PTHR43344:SF13">
    <property type="entry name" value="PHOSPHATASE RV3661-RELATED"/>
    <property type="match status" value="1"/>
</dbReference>
<sequence>MPQLDENAPGLAPGAFADAPGAAVPLRAGREDTDTVAAALAFTPGEAGEDAARHDGPPSRAADLPVVPDAAGRVQVAAFDFDGTTIQGNSPVMLVRYLALRGMLRKSVILRILLWAAAYKVRLPQNESWVRGLVFSAFRGEPKARVDAFLARFYHEVIEGRFRPEAVRALREHAEAGHVVVWISASFEPIILEAMRDHYVHYQASTRMRVDAAGDYTDEVEGLPVEGAEKLVALRRLCDAEFGEGGWELGWAYGDHHSDRPLLEAARTPYAVTPDRPLARTARREGWQVLDWDVD</sequence>